<comment type="subcellular location">
    <subcellularLocation>
        <location evidence="1">Nucleus</location>
    </subcellularLocation>
</comment>
<feature type="domain" description="RPAP1/MINIYO-like TPR repeats" evidence="8">
    <location>
        <begin position="1820"/>
        <end position="1912"/>
    </location>
</feature>
<dbReference type="InterPro" id="IPR013930">
    <property type="entry name" value="RPAP1_N"/>
</dbReference>
<feature type="region of interest" description="Disordered" evidence="5">
    <location>
        <begin position="1475"/>
        <end position="1498"/>
    </location>
</feature>
<evidence type="ECO:0008006" key="11">
    <source>
        <dbReference type="Google" id="ProtNLM"/>
    </source>
</evidence>
<feature type="region of interest" description="Disordered" evidence="5">
    <location>
        <begin position="1774"/>
        <end position="1802"/>
    </location>
</feature>
<organism evidence="9 10">
    <name type="scientific">Klebsormidium nitens</name>
    <name type="common">Green alga</name>
    <name type="synonym">Ulothrix nitens</name>
    <dbReference type="NCBI Taxonomy" id="105231"/>
    <lineage>
        <taxon>Eukaryota</taxon>
        <taxon>Viridiplantae</taxon>
        <taxon>Streptophyta</taxon>
        <taxon>Klebsormidiophyceae</taxon>
        <taxon>Klebsormidiales</taxon>
        <taxon>Klebsormidiaceae</taxon>
        <taxon>Klebsormidium</taxon>
    </lineage>
</organism>
<feature type="region of interest" description="Disordered" evidence="5">
    <location>
        <begin position="31"/>
        <end position="83"/>
    </location>
</feature>
<evidence type="ECO:0000313" key="9">
    <source>
        <dbReference type="EMBL" id="GAQ88619.1"/>
    </source>
</evidence>
<dbReference type="Proteomes" id="UP000054558">
    <property type="component" value="Unassembled WGS sequence"/>
</dbReference>
<feature type="compositionally biased region" description="Acidic residues" evidence="5">
    <location>
        <begin position="587"/>
        <end position="611"/>
    </location>
</feature>
<sequence length="2066" mass="213009">MDARPQAQPMDSEEALLAAQQSFVRSMEASSVQLKVKRPVPNQPLKDSAAASEKALSGARTPRVSWSPEVVDNGGPTATEGGATAIGTIASRGAAGTIAGGAGVGAATRPIKAFSARPTGPSFRKESGAAGDAPDEPRARVGAGADLTAGDDVSDDESLERGDGGGADPMSESVDRPPYEPLPTVGAIKEKGYGGAGAKDAGFVAQVPAPQATPFPEARHRSEGPHWAPVPQVVLERLQPEADSSPPFDPAMAIPLSRPDPAHKKAAMSKFRQAMLDSRKTGEPNSQPKDQRRVIAGPKGEVARAQAANRGDTFEGANIRASAGNEESRLDTSYGKQAALRSRSGGEGTVVEQSGAPAPSLEEEAIDRENRARLAGMSAAEVAAEQAELQQMLPPGVLEALRKRGARKLGAGGHDEARSSLVEKKLDISQELEETSAVKSAGARTEKPPLRRQPTPLPGAIPSVQKGPPVSLGAISEDGGVEVASGDTAIGISRGKEDLKAPPERVTPAEGTPLRRQPTPLPGAIPKAVKSGGATLDSLAEDEGETGDDSGAGSRSTGERLLRQPTPMPGAILQHTPQRKPELGVLIEEDGDEPAADEMEEGLLSTEEEVSGPEGASVGRADELQGALARQPTPLPGAIPVVKGLREPVLAPLEESPEDEEDEARAEVCSAGAAGTSGRLARQPTPLPGAIPSPRTKPGAALATLEEEEGEEDTGEEREERPPGQPTDPVPSSSGVPEPSLHSASESEREPGAKGVSASSFSHAEPRVSPLMFAPVNASDMRFDLDGALLAPEPGGPGSADVTTKVAERDILRSEGDPSGTGYSLQEAAKLARSTVPSQRAAALRLIAGVLRKAVGGMHGGEGAESDERGLWRGVWARVWAYALGPNLQLAVVLRSALDDSHATVLAAAAHALLALLTGVENETNFEDAEAVWRSPHESASLFTGPCDRSSGVLTAGVSSWGRWAARASVDTSAAAEGDEVREETVGDDARVAAGDVVVGLIRMGILPRIRFILEVLSLPALDEPLLATLVTLARHSAAAARAVRDCPRLLPTLRGIFVGVLAPAVRSPIPSHTAQETAVKLLTMLCLADRASAALVSDTGLLSLAKRHLVSRPRAPLRFPPAFSRVLRLWRTCALYGRGGGSLSDYYGALAVVLEPPAGDRAAAEAAPWGESAEAYLLLEALARTLPSGREDESADEERAEVLLDWATVGPLVETATKWLSPGVLGALPETRTSPGGAAPLHALAAAVHFLATVAERNAGQLGRLERALVDALLVEGGGLRTAASHTSPSREGKRPVGDDPRTEREVAASGRVSYFEFLSERVALGGNDDGGTLAAASCLQGLLRLTSALAARERLGATAAERAAGPILAGRSGTALEAGGDKSSLSSIEGQMMLSFGGLAERLTDVLVRGGAWEVQEEEQRPAAAGLGLGWGLPARGVWGEGLAVRRARAGLLASLYETFPLNSVGKGDVSAQSAAAVPEPSTSGRDTAAEGKVGGAASRQAIRRLRAALAAIRTMGPGNFESVLALLSSAILSTDVLEVLLAEGGALLQSVRSGSQSGRGSLPSAAEVRRVLLPHFAGQWLGRWTDESDEGGGADGWDIETEVNRLLDADGTSERAQASEGRSGGSLSGRINLEPSRTSTSGPGAALAVSISGQKLLLPADWLLSPTAVAAQLSSSAVSEEGSGDIEDGVKQLVRAGLALLLGLEACERLERPEGQSKDSKSGGHLLGVPLVRKLHALSEAFLAAGELFLDSDVAPLLQALQELYGRELPPVPADENAASADAAPEAPPSDNSAMSGRRDQRALDFAVATGAPYEGFAEGLAEQFAATSFGDPAFGRQVVLLLREDVTPGALRLVVWKALADARALHLLPPARDCLGDPRAYLPALAAEKDALEQYAAALRSGALDRTIALGPEGMSVTALIALHHLGAALDDTAGPPGENGGRGAGSSAPSSAPGPVHTDDGGRERQEPGAAGGAEAEKKRGVQGLVQGWLWSAAQGRCDANTVAAFVAHAPASPDSVSGSRRSSRRVAALVEAAGGDSTLVSLLQGLGMVDPGRESAAVTE</sequence>
<evidence type="ECO:0000259" key="8">
    <source>
        <dbReference type="Pfam" id="PF25766"/>
    </source>
</evidence>
<dbReference type="EMBL" id="DF237394">
    <property type="protein sequence ID" value="GAQ88619.1"/>
    <property type="molecule type" value="Genomic_DNA"/>
</dbReference>
<feature type="compositionally biased region" description="Basic and acidic residues" evidence="5">
    <location>
        <begin position="1962"/>
        <end position="1972"/>
    </location>
</feature>
<protein>
    <recommendedName>
        <fullName evidence="11">RNA polymerase II-associated protein 1 C-terminal domain-containing protein</fullName>
    </recommendedName>
</protein>
<feature type="compositionally biased region" description="Low complexity" evidence="5">
    <location>
        <begin position="1950"/>
        <end position="1960"/>
    </location>
</feature>
<evidence type="ECO:0000256" key="1">
    <source>
        <dbReference type="ARBA" id="ARBA00004123"/>
    </source>
</evidence>
<reference evidence="9 10" key="1">
    <citation type="journal article" date="2014" name="Nat. Commun.">
        <title>Klebsormidium flaccidum genome reveals primary factors for plant terrestrial adaptation.</title>
        <authorList>
            <person name="Hori K."/>
            <person name="Maruyama F."/>
            <person name="Fujisawa T."/>
            <person name="Togashi T."/>
            <person name="Yamamoto N."/>
            <person name="Seo M."/>
            <person name="Sato S."/>
            <person name="Yamada T."/>
            <person name="Mori H."/>
            <person name="Tajima N."/>
            <person name="Moriyama T."/>
            <person name="Ikeuchi M."/>
            <person name="Watanabe M."/>
            <person name="Wada H."/>
            <person name="Kobayashi K."/>
            <person name="Saito M."/>
            <person name="Masuda T."/>
            <person name="Sasaki-Sekimoto Y."/>
            <person name="Mashiguchi K."/>
            <person name="Awai K."/>
            <person name="Shimojima M."/>
            <person name="Masuda S."/>
            <person name="Iwai M."/>
            <person name="Nobusawa T."/>
            <person name="Narise T."/>
            <person name="Kondo S."/>
            <person name="Saito H."/>
            <person name="Sato R."/>
            <person name="Murakawa M."/>
            <person name="Ihara Y."/>
            <person name="Oshima-Yamada Y."/>
            <person name="Ohtaka K."/>
            <person name="Satoh M."/>
            <person name="Sonobe K."/>
            <person name="Ishii M."/>
            <person name="Ohtani R."/>
            <person name="Kanamori-Sato M."/>
            <person name="Honoki R."/>
            <person name="Miyazaki D."/>
            <person name="Mochizuki H."/>
            <person name="Umetsu J."/>
            <person name="Higashi K."/>
            <person name="Shibata D."/>
            <person name="Kamiya Y."/>
            <person name="Sato N."/>
            <person name="Nakamura Y."/>
            <person name="Tabata S."/>
            <person name="Ida S."/>
            <person name="Kurokawa K."/>
            <person name="Ohta H."/>
        </authorList>
    </citation>
    <scope>NUCLEOTIDE SEQUENCE [LARGE SCALE GENOMIC DNA]</scope>
    <source>
        <strain evidence="9 10">NIES-2285</strain>
    </source>
</reference>
<feature type="compositionally biased region" description="Acidic residues" evidence="5">
    <location>
        <begin position="539"/>
        <end position="548"/>
    </location>
</feature>
<comment type="similarity">
    <text evidence="2">Belongs to the RPAP1 family.</text>
</comment>
<dbReference type="InterPro" id="IPR013929">
    <property type="entry name" value="RPAP1_C"/>
</dbReference>
<feature type="compositionally biased region" description="Basic and acidic residues" evidence="5">
    <location>
        <begin position="494"/>
        <end position="503"/>
    </location>
</feature>
<dbReference type="GO" id="GO:0030154">
    <property type="term" value="P:cell differentiation"/>
    <property type="evidence" value="ECO:0000318"/>
    <property type="project" value="GO_Central"/>
</dbReference>
<feature type="compositionally biased region" description="Low complexity" evidence="5">
    <location>
        <begin position="730"/>
        <end position="740"/>
    </location>
</feature>
<evidence type="ECO:0000256" key="5">
    <source>
        <dbReference type="SAM" id="MobiDB-lite"/>
    </source>
</evidence>
<dbReference type="PANTHER" id="PTHR47605:SF2">
    <property type="entry name" value="TRANSCRIPTIONAL ELONGATION REGULATOR MINIYO"/>
    <property type="match status" value="1"/>
</dbReference>
<dbReference type="GO" id="GO:0005634">
    <property type="term" value="C:nucleus"/>
    <property type="evidence" value="ECO:0000318"/>
    <property type="project" value="GO_Central"/>
</dbReference>
<dbReference type="Pfam" id="PF25766">
    <property type="entry name" value="TPR_RPAP1"/>
    <property type="match status" value="1"/>
</dbReference>
<dbReference type="OrthoDB" id="348201at2759"/>
<feature type="region of interest" description="Disordered" evidence="5">
    <location>
        <begin position="112"/>
        <end position="195"/>
    </location>
</feature>
<feature type="region of interest" description="Disordered" evidence="5">
    <location>
        <begin position="1282"/>
        <end position="1306"/>
    </location>
</feature>
<dbReference type="InterPro" id="IPR055326">
    <property type="entry name" value="MINIYO"/>
</dbReference>
<keyword evidence="3" id="KW-0804">Transcription</keyword>
<gene>
    <name evidence="9" type="ORF">KFL_004450060</name>
</gene>
<evidence type="ECO:0000256" key="2">
    <source>
        <dbReference type="ARBA" id="ARBA00009953"/>
    </source>
</evidence>
<evidence type="ECO:0000256" key="4">
    <source>
        <dbReference type="ARBA" id="ARBA00023242"/>
    </source>
</evidence>
<keyword evidence="4" id="KW-0539">Nucleus</keyword>
<evidence type="ECO:0000259" key="6">
    <source>
        <dbReference type="Pfam" id="PF08620"/>
    </source>
</evidence>
<feature type="compositionally biased region" description="Low complexity" evidence="5">
    <location>
        <begin position="74"/>
        <end position="83"/>
    </location>
</feature>
<feature type="compositionally biased region" description="Low complexity" evidence="5">
    <location>
        <begin position="1777"/>
        <end position="1797"/>
    </location>
</feature>
<dbReference type="InterPro" id="IPR057989">
    <property type="entry name" value="TPR_RPAP1/MINIYO-like"/>
</dbReference>
<feature type="compositionally biased region" description="Basic and acidic residues" evidence="5">
    <location>
        <begin position="1290"/>
        <end position="1306"/>
    </location>
</feature>
<dbReference type="Pfam" id="PF08620">
    <property type="entry name" value="RPAP1_C"/>
    <property type="match status" value="1"/>
</dbReference>
<proteinExistence type="inferred from homology"/>
<dbReference type="OMA" id="LIAPWME"/>
<keyword evidence="10" id="KW-1185">Reference proteome</keyword>
<evidence type="ECO:0000259" key="7">
    <source>
        <dbReference type="Pfam" id="PF08621"/>
    </source>
</evidence>
<feature type="region of interest" description="Disordered" evidence="5">
    <location>
        <begin position="432"/>
        <end position="762"/>
    </location>
</feature>
<feature type="region of interest" description="Disordered" evidence="5">
    <location>
        <begin position="1613"/>
        <end position="1646"/>
    </location>
</feature>
<dbReference type="STRING" id="105231.A0A1Y1IGJ8"/>
<feature type="compositionally biased region" description="Acidic residues" evidence="5">
    <location>
        <begin position="655"/>
        <end position="664"/>
    </location>
</feature>
<feature type="region of interest" description="Disordered" evidence="5">
    <location>
        <begin position="241"/>
        <end position="364"/>
    </location>
</feature>
<evidence type="ECO:0000256" key="3">
    <source>
        <dbReference type="ARBA" id="ARBA00023163"/>
    </source>
</evidence>
<dbReference type="PANTHER" id="PTHR47605">
    <property type="entry name" value="TRANSCRIPTIONAL ELONGATION REGULATOR MINIYO"/>
    <property type="match status" value="1"/>
</dbReference>
<dbReference type="Pfam" id="PF08621">
    <property type="entry name" value="RPAP1_N"/>
    <property type="match status" value="1"/>
</dbReference>
<feature type="domain" description="RPAP1 C-terminal" evidence="6">
    <location>
        <begin position="780"/>
        <end position="854"/>
    </location>
</feature>
<evidence type="ECO:0000313" key="10">
    <source>
        <dbReference type="Proteomes" id="UP000054558"/>
    </source>
</evidence>
<accession>A0A1Y1IGJ8</accession>
<feature type="domain" description="RPAP1 N-terminal" evidence="7">
    <location>
        <begin position="365"/>
        <end position="408"/>
    </location>
</feature>
<feature type="compositionally biased region" description="Acidic residues" evidence="5">
    <location>
        <begin position="705"/>
        <end position="717"/>
    </location>
</feature>
<feature type="region of interest" description="Disordered" evidence="5">
    <location>
        <begin position="1935"/>
        <end position="1984"/>
    </location>
</feature>
<name>A0A1Y1IGJ8_KLENI</name>